<keyword evidence="3" id="KW-1185">Reference proteome</keyword>
<dbReference type="EMBL" id="AFHG01000030">
    <property type="protein sequence ID" value="EGK72985.1"/>
    <property type="molecule type" value="Genomic_DNA"/>
</dbReference>
<accession>F5R918</accession>
<feature type="region of interest" description="Disordered" evidence="1">
    <location>
        <begin position="80"/>
        <end position="126"/>
    </location>
</feature>
<dbReference type="Proteomes" id="UP000005019">
    <property type="component" value="Unassembled WGS sequence"/>
</dbReference>
<dbReference type="STRING" id="1000565.METUNv1_00820"/>
<organism evidence="2 3">
    <name type="scientific">Methyloversatilis universalis (strain ATCC BAA-1314 / DSM 25237 / JCM 13912 / CCUG 52030 / FAM5)</name>
    <dbReference type="NCBI Taxonomy" id="1000565"/>
    <lineage>
        <taxon>Bacteria</taxon>
        <taxon>Pseudomonadati</taxon>
        <taxon>Pseudomonadota</taxon>
        <taxon>Betaproteobacteria</taxon>
        <taxon>Nitrosomonadales</taxon>
        <taxon>Sterolibacteriaceae</taxon>
        <taxon>Methyloversatilis</taxon>
    </lineage>
</organism>
<protein>
    <submittedName>
        <fullName evidence="2">Uncharacterized protein</fullName>
    </submittedName>
</protein>
<dbReference type="AlphaFoldDB" id="F5R918"/>
<evidence type="ECO:0000256" key="1">
    <source>
        <dbReference type="SAM" id="MobiDB-lite"/>
    </source>
</evidence>
<reference evidence="2 3" key="1">
    <citation type="journal article" date="2011" name="J. Bacteriol.">
        <title>Genome sequence of Methyloversatilis universalis FAM5T, a methylotrophic representative of the order Rhodocyclales.</title>
        <authorList>
            <person name="Kittichotirat W."/>
            <person name="Good N.M."/>
            <person name="Hall R."/>
            <person name="Bringel F."/>
            <person name="Lajus A."/>
            <person name="Medigue C."/>
            <person name="Smalley N.E."/>
            <person name="Beck D."/>
            <person name="Bumgarner R."/>
            <person name="Vuilleumier S."/>
            <person name="Kalyuzhnaya M.G."/>
        </authorList>
    </citation>
    <scope>NUCLEOTIDE SEQUENCE [LARGE SCALE GENOMIC DNA]</scope>
    <source>
        <strain evidence="3">ATCC BAA-1314 / JCM 13912 / FAM5</strain>
    </source>
</reference>
<name>F5R918_METUF</name>
<feature type="compositionally biased region" description="Basic and acidic residues" evidence="1">
    <location>
        <begin position="97"/>
        <end position="119"/>
    </location>
</feature>
<evidence type="ECO:0000313" key="2">
    <source>
        <dbReference type="EMBL" id="EGK72985.1"/>
    </source>
</evidence>
<evidence type="ECO:0000313" key="3">
    <source>
        <dbReference type="Proteomes" id="UP000005019"/>
    </source>
</evidence>
<gene>
    <name evidence="2" type="ORF">METUNv1_00820</name>
</gene>
<dbReference type="eggNOG" id="ENOG5033120">
    <property type="taxonomic scope" value="Bacteria"/>
</dbReference>
<proteinExistence type="predicted"/>
<comment type="caution">
    <text evidence="2">The sequence shown here is derived from an EMBL/GenBank/DDBJ whole genome shotgun (WGS) entry which is preliminary data.</text>
</comment>
<sequence length="126" mass="13199">MACALTLAACDRLPIPDPNKAAAQKELDAKAIGGACRHAGRALEDCYNLNPKASKAAIFAGWREMNDYMTQNKIEVVLPTVPPPAATTRKVKGPSAAEHDTAADDTPPKETHGSAHDGRNPALTAG</sequence>